<dbReference type="Gene3D" id="3.30.70.930">
    <property type="match status" value="1"/>
</dbReference>
<dbReference type="InterPro" id="IPR029756">
    <property type="entry name" value="MTH1187/YkoF-like"/>
</dbReference>
<dbReference type="SUPFAM" id="SSF89957">
    <property type="entry name" value="MTH1187/YkoF-like"/>
    <property type="match status" value="1"/>
</dbReference>
<name>A0A172RXB9_9ACTN</name>
<dbReference type="EMBL" id="FOEC01000012">
    <property type="protein sequence ID" value="SEO94349.1"/>
    <property type="molecule type" value="Genomic_DNA"/>
</dbReference>
<dbReference type="Proteomes" id="UP000182975">
    <property type="component" value="Unassembled WGS sequence"/>
</dbReference>
<dbReference type="PATRIC" id="fig|79604.3.peg.725"/>
<dbReference type="OrthoDB" id="9793516at2"/>
<keyword evidence="4" id="KW-1185">Reference proteome</keyword>
<dbReference type="PANTHER" id="PTHR33777:SF1">
    <property type="entry name" value="UPF0045 PROTEIN ECM15"/>
    <property type="match status" value="1"/>
</dbReference>
<evidence type="ECO:0000256" key="1">
    <source>
        <dbReference type="ARBA" id="ARBA00010272"/>
    </source>
</evidence>
<proteinExistence type="inferred from homology"/>
<dbReference type="InterPro" id="IPR051614">
    <property type="entry name" value="UPF0045_domain"/>
</dbReference>
<reference evidence="4" key="1">
    <citation type="submission" date="2016-10" db="EMBL/GenBank/DDBJ databases">
        <authorList>
            <person name="Varghese N."/>
        </authorList>
    </citation>
    <scope>NUCLEOTIDE SEQUENCE [LARGE SCALE GENOMIC DNA]</scope>
    <source>
        <strain evidence="4">DSM 21843</strain>
    </source>
</reference>
<sequence>MECAIAIHYLPLDAHDDKRVCEIVDQVIAAIDASGLDYYVGPFETTVEGDFESCMRVLKDCIEAGEAAGCTEMESHVRICWRPGGRVMSTEEKIGKYHPTDSEFSSREIA</sequence>
<dbReference type="STRING" id="79604.AAY81_03560"/>
<dbReference type="PANTHER" id="PTHR33777">
    <property type="entry name" value="UPF0045 PROTEIN ECM15"/>
    <property type="match status" value="1"/>
</dbReference>
<dbReference type="RefSeq" id="WP_066661442.1">
    <property type="nucleotide sequence ID" value="NZ_CP011402.1"/>
</dbReference>
<evidence type="ECO:0000259" key="2">
    <source>
        <dbReference type="Pfam" id="PF01910"/>
    </source>
</evidence>
<gene>
    <name evidence="3" type="ORF">SAMN02910314_01703</name>
</gene>
<protein>
    <submittedName>
        <fullName evidence="3">Uncharacterized conserved protein YqgV, UPF0045/DUF77 family</fullName>
    </submittedName>
</protein>
<feature type="domain" description="Thiamine-binding protein" evidence="2">
    <location>
        <begin position="6"/>
        <end position="97"/>
    </location>
</feature>
<dbReference type="AlphaFoldDB" id="A0A172RXB9"/>
<dbReference type="GO" id="GO:0005829">
    <property type="term" value="C:cytosol"/>
    <property type="evidence" value="ECO:0007669"/>
    <property type="project" value="TreeGrafter"/>
</dbReference>
<organism evidence="3 4">
    <name type="scientific">Denitrobacterium detoxificans</name>
    <dbReference type="NCBI Taxonomy" id="79604"/>
    <lineage>
        <taxon>Bacteria</taxon>
        <taxon>Bacillati</taxon>
        <taxon>Actinomycetota</taxon>
        <taxon>Coriobacteriia</taxon>
        <taxon>Eggerthellales</taxon>
        <taxon>Eggerthellaceae</taxon>
        <taxon>Denitrobacterium</taxon>
    </lineage>
</organism>
<dbReference type="Pfam" id="PF01910">
    <property type="entry name" value="Thiamine_BP"/>
    <property type="match status" value="1"/>
</dbReference>
<dbReference type="InterPro" id="IPR002767">
    <property type="entry name" value="Thiamine_BP"/>
</dbReference>
<comment type="similarity">
    <text evidence="1">Belongs to the UPF0045 family.</text>
</comment>
<dbReference type="KEGG" id="ddt:AAY81_03560"/>
<accession>A0A172RXB9</accession>
<evidence type="ECO:0000313" key="4">
    <source>
        <dbReference type="Proteomes" id="UP000182975"/>
    </source>
</evidence>
<evidence type="ECO:0000313" key="3">
    <source>
        <dbReference type="EMBL" id="SEO94349.1"/>
    </source>
</evidence>